<dbReference type="EMBL" id="VCKW01000203">
    <property type="protein sequence ID" value="TMQ91544.1"/>
    <property type="molecule type" value="Genomic_DNA"/>
</dbReference>
<feature type="transmembrane region" description="Helical" evidence="2">
    <location>
        <begin position="231"/>
        <end position="258"/>
    </location>
</feature>
<dbReference type="InterPro" id="IPR050879">
    <property type="entry name" value="Acyltransferase_3"/>
</dbReference>
<accession>A0A5C4J488</accession>
<feature type="transmembrane region" description="Helical" evidence="2">
    <location>
        <begin position="391"/>
        <end position="412"/>
    </location>
</feature>
<feature type="transmembrane region" description="Helical" evidence="2">
    <location>
        <begin position="99"/>
        <end position="119"/>
    </location>
</feature>
<feature type="transmembrane region" description="Helical" evidence="2">
    <location>
        <begin position="270"/>
        <end position="292"/>
    </location>
</feature>
<dbReference type="GO" id="GO:0016747">
    <property type="term" value="F:acyltransferase activity, transferring groups other than amino-acyl groups"/>
    <property type="evidence" value="ECO:0007669"/>
    <property type="project" value="InterPro"/>
</dbReference>
<feature type="region of interest" description="Disordered" evidence="1">
    <location>
        <begin position="44"/>
        <end position="87"/>
    </location>
</feature>
<dbReference type="GO" id="GO:0009103">
    <property type="term" value="P:lipopolysaccharide biosynthetic process"/>
    <property type="evidence" value="ECO:0007669"/>
    <property type="project" value="TreeGrafter"/>
</dbReference>
<dbReference type="Pfam" id="PF01757">
    <property type="entry name" value="Acyl_transf_3"/>
    <property type="match status" value="1"/>
</dbReference>
<name>A0A5C4J488_9ACTN</name>
<feature type="transmembrane region" description="Helical" evidence="2">
    <location>
        <begin position="354"/>
        <end position="371"/>
    </location>
</feature>
<evidence type="ECO:0000256" key="2">
    <source>
        <dbReference type="SAM" id="Phobius"/>
    </source>
</evidence>
<dbReference type="AlphaFoldDB" id="A0A5C4J488"/>
<comment type="caution">
    <text evidence="4">The sequence shown here is derived from an EMBL/GenBank/DDBJ whole genome shotgun (WGS) entry which is preliminary data.</text>
</comment>
<reference evidence="4 5" key="1">
    <citation type="submission" date="2019-05" db="EMBL/GenBank/DDBJ databases">
        <title>Draft genome sequence of Actinomadura sp. 14C53.</title>
        <authorList>
            <person name="Saricaoglu S."/>
            <person name="Isik K."/>
        </authorList>
    </citation>
    <scope>NUCLEOTIDE SEQUENCE [LARGE SCALE GENOMIC DNA]</scope>
    <source>
        <strain evidence="4 5">14C53</strain>
    </source>
</reference>
<feature type="transmembrane region" description="Helical" evidence="2">
    <location>
        <begin position="299"/>
        <end position="318"/>
    </location>
</feature>
<keyword evidence="4" id="KW-0012">Acyltransferase</keyword>
<feature type="compositionally biased region" description="Basic residues" evidence="1">
    <location>
        <begin position="44"/>
        <end position="59"/>
    </location>
</feature>
<feature type="transmembrane region" description="Helical" evidence="2">
    <location>
        <begin position="172"/>
        <end position="193"/>
    </location>
</feature>
<keyword evidence="4" id="KW-0808">Transferase</keyword>
<feature type="transmembrane region" description="Helical" evidence="2">
    <location>
        <begin position="139"/>
        <end position="160"/>
    </location>
</feature>
<feature type="compositionally biased region" description="Basic and acidic residues" evidence="1">
    <location>
        <begin position="460"/>
        <end position="472"/>
    </location>
</feature>
<proteinExistence type="predicted"/>
<organism evidence="4 5">
    <name type="scientific">Actinomadura soli</name>
    <dbReference type="NCBI Taxonomy" id="2508997"/>
    <lineage>
        <taxon>Bacteria</taxon>
        <taxon>Bacillati</taxon>
        <taxon>Actinomycetota</taxon>
        <taxon>Actinomycetes</taxon>
        <taxon>Streptosporangiales</taxon>
        <taxon>Thermomonosporaceae</taxon>
        <taxon>Actinomadura</taxon>
    </lineage>
</organism>
<dbReference type="PANTHER" id="PTHR23028:SF53">
    <property type="entry name" value="ACYL_TRANSF_3 DOMAIN-CONTAINING PROTEIN"/>
    <property type="match status" value="1"/>
</dbReference>
<evidence type="ECO:0000313" key="4">
    <source>
        <dbReference type="EMBL" id="TMQ91544.1"/>
    </source>
</evidence>
<keyword evidence="2" id="KW-0472">Membrane</keyword>
<sequence length="472" mass="51983">MSSRTTHRPGRFFQAQRIVKEHQSSGGASKSRRLHRILLMRRAKRGRSGHGVAGRRRGPAKGNRGLAYIRRSPSGSGRETLRRKGSAVTRPERLRELDLLRFLAALAVVLFHFTGFWGGGAWPEPAREVFPELAPIARFGYLGVDLFFVISGFVILMSAWGRGPGEFGISRLVRLMPAYWVSVLLGATIYGVFRQGNGVPGLVLPNLTMLQGGLGLKNVDSVYWTLWVELHFYVLAAVLAAVGITYRSCLVFMAVWMFGGLFADEARHELLQVVLVPTWSPYFIAGMAFFLIHRFGPTLLLWGYVAASYLLALRWGAWRAENAFRGADEVVVSAVITGIFVVMALVATGRLRWLRWRGLTVLGALTYPLYLVHSQLALPLLDAIYPELNRWAALAVVVGASLLAAYAVHRLVERPGAAWMRARLHAALEPVRGSAPSPMTRLAGHGDRGGRGGDGLNGSEPRDRTPADAVQR</sequence>
<keyword evidence="2" id="KW-0812">Transmembrane</keyword>
<dbReference type="OrthoDB" id="9807745at2"/>
<feature type="region of interest" description="Disordered" evidence="1">
    <location>
        <begin position="432"/>
        <end position="472"/>
    </location>
</feature>
<dbReference type="GO" id="GO:0016020">
    <property type="term" value="C:membrane"/>
    <property type="evidence" value="ECO:0007669"/>
    <property type="project" value="TreeGrafter"/>
</dbReference>
<evidence type="ECO:0000256" key="1">
    <source>
        <dbReference type="SAM" id="MobiDB-lite"/>
    </source>
</evidence>
<dbReference type="PANTHER" id="PTHR23028">
    <property type="entry name" value="ACETYLTRANSFERASE"/>
    <property type="match status" value="1"/>
</dbReference>
<keyword evidence="5" id="KW-1185">Reference proteome</keyword>
<keyword evidence="2" id="KW-1133">Transmembrane helix</keyword>
<protein>
    <submittedName>
        <fullName evidence="4">Acyltransferase</fullName>
    </submittedName>
</protein>
<evidence type="ECO:0000259" key="3">
    <source>
        <dbReference type="Pfam" id="PF01757"/>
    </source>
</evidence>
<dbReference type="InterPro" id="IPR002656">
    <property type="entry name" value="Acyl_transf_3_dom"/>
</dbReference>
<evidence type="ECO:0000313" key="5">
    <source>
        <dbReference type="Proteomes" id="UP000309174"/>
    </source>
</evidence>
<feature type="transmembrane region" description="Helical" evidence="2">
    <location>
        <begin position="330"/>
        <end position="347"/>
    </location>
</feature>
<feature type="domain" description="Acyltransferase 3" evidence="3">
    <location>
        <begin position="96"/>
        <end position="409"/>
    </location>
</feature>
<dbReference type="Proteomes" id="UP000309174">
    <property type="component" value="Unassembled WGS sequence"/>
</dbReference>
<gene>
    <name evidence="4" type="ORF">ETD83_30370</name>
</gene>